<dbReference type="AlphaFoldDB" id="A0A0H4X2P4"/>
<proteinExistence type="predicted"/>
<dbReference type="KEGG" id="mym:A176_004832"/>
<dbReference type="PATRIC" id="fig|1297742.4.peg.4879"/>
<reference evidence="1 2" key="1">
    <citation type="journal article" date="2016" name="PLoS ONE">
        <title>Complete Genome Sequence and Comparative Genomics of a Novel Myxobacterium Myxococcus hansupus.</title>
        <authorList>
            <person name="Sharma G."/>
            <person name="Narwani T."/>
            <person name="Subramanian S."/>
        </authorList>
    </citation>
    <scope>NUCLEOTIDE SEQUENCE [LARGE SCALE GENOMIC DNA]</scope>
    <source>
        <strain evidence="2">mixupus</strain>
    </source>
</reference>
<sequence length="95" mass="10707">MVSEVGGVFMRYITQIHLEGGALHEHIARLRWKEGNVVGEASCEELVHWVKSGGDARVETRPTDVRIEVIDARPPYLRTKANGVLTDNLLELPRF</sequence>
<gene>
    <name evidence="1" type="ORF">A176_004832</name>
</gene>
<dbReference type="Pfam" id="PF13031">
    <property type="entry name" value="DUF3892"/>
    <property type="match status" value="1"/>
</dbReference>
<evidence type="ECO:0008006" key="3">
    <source>
        <dbReference type="Google" id="ProtNLM"/>
    </source>
</evidence>
<dbReference type="Proteomes" id="UP000009026">
    <property type="component" value="Chromosome"/>
</dbReference>
<dbReference type="EMBL" id="CP012109">
    <property type="protein sequence ID" value="AKQ67920.1"/>
    <property type="molecule type" value="Genomic_DNA"/>
</dbReference>
<dbReference type="InterPro" id="IPR024997">
    <property type="entry name" value="DUF3892"/>
</dbReference>
<organism evidence="1 2">
    <name type="scientific">Pseudomyxococcus hansupus</name>
    <dbReference type="NCBI Taxonomy" id="1297742"/>
    <lineage>
        <taxon>Bacteria</taxon>
        <taxon>Pseudomonadati</taxon>
        <taxon>Myxococcota</taxon>
        <taxon>Myxococcia</taxon>
        <taxon>Myxococcales</taxon>
        <taxon>Cystobacterineae</taxon>
        <taxon>Myxococcaceae</taxon>
        <taxon>Pseudomyxococcus</taxon>
    </lineage>
</organism>
<accession>A0A0H4X2P4</accession>
<name>A0A0H4X2P4_9BACT</name>
<dbReference type="STRING" id="1297742.A176_004832"/>
<evidence type="ECO:0000313" key="1">
    <source>
        <dbReference type="EMBL" id="AKQ67920.1"/>
    </source>
</evidence>
<protein>
    <recommendedName>
        <fullName evidence="3">DUF3892 domain-containing protein</fullName>
    </recommendedName>
</protein>
<keyword evidence="2" id="KW-1185">Reference proteome</keyword>
<evidence type="ECO:0000313" key="2">
    <source>
        <dbReference type="Proteomes" id="UP000009026"/>
    </source>
</evidence>